<keyword evidence="4" id="KW-1185">Reference proteome</keyword>
<dbReference type="AlphaFoldDB" id="A0AAD6UH71"/>
<dbReference type="Proteomes" id="UP001222325">
    <property type="component" value="Unassembled WGS sequence"/>
</dbReference>
<comment type="caution">
    <text evidence="3">The sequence shown here is derived from an EMBL/GenBank/DDBJ whole genome shotgun (WGS) entry which is preliminary data.</text>
</comment>
<dbReference type="EMBL" id="JARJCN010000004">
    <property type="protein sequence ID" value="KAJ7101254.1"/>
    <property type="molecule type" value="Genomic_DNA"/>
</dbReference>
<sequence>MKEVSTTQTIFFQNYCHLVGVSILVWDYIITLGVEVRYLWQPAKSASSYWFFTIRYGALGANIPVAIFSFVTLPMKSCIRYDLVHQLFMLATQLLVATVMILRVWALYGRQARVLWGLIGVSSALIAVSAWSLHRGQHGFPLTVLPGCHLEVVQAASHDLARPWECLFVFDSIMFGMTTYKGCATRHAIGGANMPLHRVLIRDGANIVTTVPGSLATFATCMSVVMMTRLMLNLHERTDIGVLTQLQISDIGDELASVDVESLGGS</sequence>
<keyword evidence="1" id="KW-0812">Transmembrane</keyword>
<evidence type="ECO:0000313" key="3">
    <source>
        <dbReference type="EMBL" id="KAJ7101254.1"/>
    </source>
</evidence>
<reference evidence="3" key="1">
    <citation type="submission" date="2023-03" db="EMBL/GenBank/DDBJ databases">
        <title>Massive genome expansion in bonnet fungi (Mycena s.s.) driven by repeated elements and novel gene families across ecological guilds.</title>
        <authorList>
            <consortium name="Lawrence Berkeley National Laboratory"/>
            <person name="Harder C.B."/>
            <person name="Miyauchi S."/>
            <person name="Viragh M."/>
            <person name="Kuo A."/>
            <person name="Thoen E."/>
            <person name="Andreopoulos B."/>
            <person name="Lu D."/>
            <person name="Skrede I."/>
            <person name="Drula E."/>
            <person name="Henrissat B."/>
            <person name="Morin E."/>
            <person name="Kohler A."/>
            <person name="Barry K."/>
            <person name="LaButti K."/>
            <person name="Morin E."/>
            <person name="Salamov A."/>
            <person name="Lipzen A."/>
            <person name="Mereny Z."/>
            <person name="Hegedus B."/>
            <person name="Baldrian P."/>
            <person name="Stursova M."/>
            <person name="Weitz H."/>
            <person name="Taylor A."/>
            <person name="Grigoriev I.V."/>
            <person name="Nagy L.G."/>
            <person name="Martin F."/>
            <person name="Kauserud H."/>
        </authorList>
    </citation>
    <scope>NUCLEOTIDE SEQUENCE</scope>
    <source>
        <strain evidence="3">CBHHK173m</strain>
    </source>
</reference>
<feature type="transmembrane region" description="Helical" evidence="1">
    <location>
        <begin position="12"/>
        <end position="34"/>
    </location>
</feature>
<protein>
    <recommendedName>
        <fullName evidence="2">DUF6533 domain-containing protein</fullName>
    </recommendedName>
</protein>
<evidence type="ECO:0000259" key="2">
    <source>
        <dbReference type="Pfam" id="PF20151"/>
    </source>
</evidence>
<feature type="domain" description="DUF6533" evidence="2">
    <location>
        <begin position="15"/>
        <end position="59"/>
    </location>
</feature>
<name>A0AAD6UH71_9AGAR</name>
<evidence type="ECO:0000256" key="1">
    <source>
        <dbReference type="SAM" id="Phobius"/>
    </source>
</evidence>
<proteinExistence type="predicted"/>
<feature type="transmembrane region" description="Helical" evidence="1">
    <location>
        <begin position="54"/>
        <end position="75"/>
    </location>
</feature>
<evidence type="ECO:0000313" key="4">
    <source>
        <dbReference type="Proteomes" id="UP001222325"/>
    </source>
</evidence>
<feature type="transmembrane region" description="Helical" evidence="1">
    <location>
        <begin position="114"/>
        <end position="133"/>
    </location>
</feature>
<organism evidence="3 4">
    <name type="scientific">Mycena belliarum</name>
    <dbReference type="NCBI Taxonomy" id="1033014"/>
    <lineage>
        <taxon>Eukaryota</taxon>
        <taxon>Fungi</taxon>
        <taxon>Dikarya</taxon>
        <taxon>Basidiomycota</taxon>
        <taxon>Agaricomycotina</taxon>
        <taxon>Agaricomycetes</taxon>
        <taxon>Agaricomycetidae</taxon>
        <taxon>Agaricales</taxon>
        <taxon>Marasmiineae</taxon>
        <taxon>Mycenaceae</taxon>
        <taxon>Mycena</taxon>
    </lineage>
</organism>
<keyword evidence="1" id="KW-0472">Membrane</keyword>
<gene>
    <name evidence="3" type="ORF">B0H15DRAFT_815471</name>
</gene>
<feature type="transmembrane region" description="Helical" evidence="1">
    <location>
        <begin position="87"/>
        <end position="108"/>
    </location>
</feature>
<dbReference type="InterPro" id="IPR045340">
    <property type="entry name" value="DUF6533"/>
</dbReference>
<keyword evidence="1" id="KW-1133">Transmembrane helix</keyword>
<dbReference type="Pfam" id="PF20151">
    <property type="entry name" value="DUF6533"/>
    <property type="match status" value="1"/>
</dbReference>
<accession>A0AAD6UH71</accession>